<dbReference type="PANTHER" id="PTHR31170:SF25">
    <property type="entry name" value="BNAA09G04570D PROTEIN"/>
    <property type="match status" value="1"/>
</dbReference>
<evidence type="ECO:0000256" key="1">
    <source>
        <dbReference type="SAM" id="MobiDB-lite"/>
    </source>
</evidence>
<proteinExistence type="predicted"/>
<comment type="caution">
    <text evidence="3">The sequence shown here is derived from an EMBL/GenBank/DDBJ whole genome shotgun (WGS) entry which is preliminary data.</text>
</comment>
<dbReference type="InterPro" id="IPR004158">
    <property type="entry name" value="DUF247_pln"/>
</dbReference>
<keyword evidence="2" id="KW-0812">Transmembrane</keyword>
<feature type="transmembrane region" description="Helical" evidence="2">
    <location>
        <begin position="435"/>
        <end position="458"/>
    </location>
</feature>
<dbReference type="AlphaFoldDB" id="A0AAW2NTG9"/>
<name>A0AAW2NTG9_SESRA</name>
<evidence type="ECO:0000313" key="3">
    <source>
        <dbReference type="EMBL" id="KAL0346195.1"/>
    </source>
</evidence>
<keyword evidence="2" id="KW-1133">Transmembrane helix</keyword>
<accession>A0AAW2NTG9</accession>
<feature type="region of interest" description="Disordered" evidence="1">
    <location>
        <begin position="1"/>
        <end position="41"/>
    </location>
</feature>
<dbReference type="Pfam" id="PF03140">
    <property type="entry name" value="DUF247"/>
    <property type="match status" value="1"/>
</dbReference>
<protein>
    <submittedName>
        <fullName evidence="3">Uncharacterized protein</fullName>
    </submittedName>
</protein>
<organism evidence="3">
    <name type="scientific">Sesamum radiatum</name>
    <name type="common">Black benniseed</name>
    <dbReference type="NCBI Taxonomy" id="300843"/>
    <lineage>
        <taxon>Eukaryota</taxon>
        <taxon>Viridiplantae</taxon>
        <taxon>Streptophyta</taxon>
        <taxon>Embryophyta</taxon>
        <taxon>Tracheophyta</taxon>
        <taxon>Spermatophyta</taxon>
        <taxon>Magnoliopsida</taxon>
        <taxon>eudicotyledons</taxon>
        <taxon>Gunneridae</taxon>
        <taxon>Pentapetalae</taxon>
        <taxon>asterids</taxon>
        <taxon>lamiids</taxon>
        <taxon>Lamiales</taxon>
        <taxon>Pedaliaceae</taxon>
        <taxon>Sesamum</taxon>
    </lineage>
</organism>
<sequence>MGDNHRLSTSKDSNNSVTTQASSHVRDVVADEERELEASPAEVSIPIPSAVETTSAYRRKIYKVPSLLRVNKEQLYAPVAVSLGPYHHGRSQFPQVEDFKVEMLNSFVAANAPKDKGFFYSKIFERVDEIRGHYEEGTTDELNDKAFAEMILLDTCFIIYLMKCLVELENQIPLWVIRLLYALIFDDQDGGEALVCSYLSATLNIEYNYVVQQIIRADGNHEPPLHLLEAKQRVLLGQPPNIESDTAGCLAEILKLIKGIRWKRKRAETESAFKQLSHPFRSVTDLKAKGIRFSAGSNNCLLDVRFHSYCFYGVLQLPALLVDDYTRVFFSNAIAFEMSPVAVTEYDLALTSYVNFMKSLIENTKDVKELRENGVLFSRLGSDEEVVELFKEIDTHGLRSPSVFKDVKMRTEEHCKSKAKTWMAELIHTYFRSPWTAIALFAATFLLCLTLLQTFYTIHPANKSN</sequence>
<gene>
    <name evidence="3" type="ORF">Sradi_4450800</name>
</gene>
<feature type="compositionally biased region" description="Polar residues" evidence="1">
    <location>
        <begin position="10"/>
        <end position="23"/>
    </location>
</feature>
<dbReference type="PANTHER" id="PTHR31170">
    <property type="entry name" value="BNAC04G53230D PROTEIN"/>
    <property type="match status" value="1"/>
</dbReference>
<dbReference type="EMBL" id="JACGWJ010000019">
    <property type="protein sequence ID" value="KAL0346195.1"/>
    <property type="molecule type" value="Genomic_DNA"/>
</dbReference>
<reference evidence="3" key="2">
    <citation type="journal article" date="2024" name="Plant">
        <title>Genomic evolution and insights into agronomic trait innovations of Sesamum species.</title>
        <authorList>
            <person name="Miao H."/>
            <person name="Wang L."/>
            <person name="Qu L."/>
            <person name="Liu H."/>
            <person name="Sun Y."/>
            <person name="Le M."/>
            <person name="Wang Q."/>
            <person name="Wei S."/>
            <person name="Zheng Y."/>
            <person name="Lin W."/>
            <person name="Duan Y."/>
            <person name="Cao H."/>
            <person name="Xiong S."/>
            <person name="Wang X."/>
            <person name="Wei L."/>
            <person name="Li C."/>
            <person name="Ma Q."/>
            <person name="Ju M."/>
            <person name="Zhao R."/>
            <person name="Li G."/>
            <person name="Mu C."/>
            <person name="Tian Q."/>
            <person name="Mei H."/>
            <person name="Zhang T."/>
            <person name="Gao T."/>
            <person name="Zhang H."/>
        </authorList>
    </citation>
    <scope>NUCLEOTIDE SEQUENCE</scope>
    <source>
        <strain evidence="3">G02</strain>
    </source>
</reference>
<reference evidence="3" key="1">
    <citation type="submission" date="2020-06" db="EMBL/GenBank/DDBJ databases">
        <authorList>
            <person name="Li T."/>
            <person name="Hu X."/>
            <person name="Zhang T."/>
            <person name="Song X."/>
            <person name="Zhang H."/>
            <person name="Dai N."/>
            <person name="Sheng W."/>
            <person name="Hou X."/>
            <person name="Wei L."/>
        </authorList>
    </citation>
    <scope>NUCLEOTIDE SEQUENCE</scope>
    <source>
        <strain evidence="3">G02</strain>
        <tissue evidence="3">Leaf</tissue>
    </source>
</reference>
<evidence type="ECO:0000256" key="2">
    <source>
        <dbReference type="SAM" id="Phobius"/>
    </source>
</evidence>
<keyword evidence="2" id="KW-0472">Membrane</keyword>